<dbReference type="GO" id="GO:0009245">
    <property type="term" value="P:lipid A biosynthetic process"/>
    <property type="evidence" value="ECO:0007669"/>
    <property type="project" value="TreeGrafter"/>
</dbReference>
<gene>
    <name evidence="12" type="primary">waaA_1</name>
    <name evidence="12" type="ORF">COL8621_02391</name>
</gene>
<name>A0A238KM40_9RHOB</name>
<dbReference type="Gene3D" id="3.40.50.2000">
    <property type="entry name" value="Glycogen Phosphorylase B"/>
    <property type="match status" value="1"/>
</dbReference>
<evidence type="ECO:0000256" key="2">
    <source>
        <dbReference type="ARBA" id="ARBA00004713"/>
    </source>
</evidence>
<comment type="subcellular location">
    <subcellularLocation>
        <location evidence="10">Cell membrane</location>
    </subcellularLocation>
</comment>
<comment type="catalytic activity">
    <reaction evidence="7 10">
        <text>lipid IVA (E. coli) + CMP-3-deoxy-beta-D-manno-octulosonate = alpha-Kdo-(2-&gt;6)-lipid IVA (E. coli) + CMP + H(+)</text>
        <dbReference type="Rhea" id="RHEA:28066"/>
        <dbReference type="ChEBI" id="CHEBI:15378"/>
        <dbReference type="ChEBI" id="CHEBI:58603"/>
        <dbReference type="ChEBI" id="CHEBI:60364"/>
        <dbReference type="ChEBI" id="CHEBI:60377"/>
        <dbReference type="ChEBI" id="CHEBI:85987"/>
        <dbReference type="EC" id="2.4.99.12"/>
    </reaction>
</comment>
<evidence type="ECO:0000256" key="8">
    <source>
        <dbReference type="PIRSR" id="PIRSR639901-1"/>
    </source>
</evidence>
<feature type="domain" description="3-deoxy-D-manno-octulosonic-acid transferase N-terminal" evidence="11">
    <location>
        <begin position="37"/>
        <end position="213"/>
    </location>
</feature>
<dbReference type="GO" id="GO:0009244">
    <property type="term" value="P:lipopolysaccharide core region biosynthetic process"/>
    <property type="evidence" value="ECO:0007669"/>
    <property type="project" value="UniProtKB-UniRule"/>
</dbReference>
<dbReference type="UniPathway" id="UPA00958"/>
<dbReference type="OrthoDB" id="9789797at2"/>
<dbReference type="PANTHER" id="PTHR42755:SF1">
    <property type="entry name" value="3-DEOXY-D-MANNO-OCTULOSONIC ACID TRANSFERASE, MITOCHONDRIAL-RELATED"/>
    <property type="match status" value="1"/>
</dbReference>
<keyword evidence="13" id="KW-1185">Reference proteome</keyword>
<dbReference type="GO" id="GO:0005886">
    <property type="term" value="C:plasma membrane"/>
    <property type="evidence" value="ECO:0007669"/>
    <property type="project" value="UniProtKB-SubCell"/>
</dbReference>
<evidence type="ECO:0000256" key="5">
    <source>
        <dbReference type="ARBA" id="ARBA00022679"/>
    </source>
</evidence>
<comment type="pathway">
    <text evidence="2 10">Bacterial outer membrane biogenesis; LPS core biosynthesis.</text>
</comment>
<dbReference type="SUPFAM" id="SSF53756">
    <property type="entry name" value="UDP-Glycosyltransferase/glycogen phosphorylase"/>
    <property type="match status" value="1"/>
</dbReference>
<dbReference type="Proteomes" id="UP000202922">
    <property type="component" value="Unassembled WGS sequence"/>
</dbReference>
<accession>A0A238KM40</accession>
<dbReference type="Pfam" id="PF04413">
    <property type="entry name" value="Glycos_transf_N"/>
    <property type="match status" value="1"/>
</dbReference>
<dbReference type="AlphaFoldDB" id="A0A238KM40"/>
<evidence type="ECO:0000256" key="10">
    <source>
        <dbReference type="RuleBase" id="RU365103"/>
    </source>
</evidence>
<comment type="function">
    <text evidence="1 10">Involved in lipopolysaccharide (LPS) biosynthesis. Catalyzes the transfer of 3-deoxy-D-manno-octulosonate (Kdo) residue(s) from CMP-Kdo to lipid IV(A), the tetraacyldisaccharide-1,4'-bisphosphate precursor of lipid A.</text>
</comment>
<dbReference type="InterPro" id="IPR007507">
    <property type="entry name" value="Glycos_transf_N"/>
</dbReference>
<feature type="site" description="Transition state stabilizer" evidence="9">
    <location>
        <position position="212"/>
    </location>
</feature>
<keyword evidence="10" id="KW-0448">Lipopolysaccharide biosynthesis</keyword>
<keyword evidence="12" id="KW-0328">Glycosyltransferase</keyword>
<keyword evidence="10" id="KW-0472">Membrane</keyword>
<reference evidence="13" key="1">
    <citation type="submission" date="2017-05" db="EMBL/GenBank/DDBJ databases">
        <authorList>
            <person name="Rodrigo-Torres L."/>
            <person name="Arahal R. D."/>
            <person name="Lucena T."/>
        </authorList>
    </citation>
    <scope>NUCLEOTIDE SEQUENCE [LARGE SCALE GENOMIC DNA]</scope>
    <source>
        <strain evidence="13">CECT 8621</strain>
    </source>
</reference>
<keyword evidence="10" id="KW-0812">Transmembrane</keyword>
<keyword evidence="10" id="KW-1133">Transmembrane helix</keyword>
<dbReference type="PANTHER" id="PTHR42755">
    <property type="entry name" value="3-DEOXY-MANNO-OCTULOSONATE CYTIDYLYLTRANSFERASE"/>
    <property type="match status" value="1"/>
</dbReference>
<evidence type="ECO:0000256" key="4">
    <source>
        <dbReference type="ARBA" id="ARBA00019077"/>
    </source>
</evidence>
<dbReference type="EC" id="2.4.99.12" evidence="3 10"/>
<dbReference type="InterPro" id="IPR038107">
    <property type="entry name" value="Glycos_transf_N_sf"/>
</dbReference>
<dbReference type="InterPro" id="IPR039901">
    <property type="entry name" value="Kdotransferase"/>
</dbReference>
<evidence type="ECO:0000313" key="13">
    <source>
        <dbReference type="Proteomes" id="UP000202922"/>
    </source>
</evidence>
<dbReference type="GO" id="GO:0043842">
    <property type="term" value="F:Kdo transferase activity"/>
    <property type="evidence" value="ECO:0007669"/>
    <property type="project" value="UniProtKB-EC"/>
</dbReference>
<feature type="transmembrane region" description="Helical" evidence="10">
    <location>
        <begin position="12"/>
        <end position="31"/>
    </location>
</feature>
<evidence type="ECO:0000256" key="7">
    <source>
        <dbReference type="ARBA" id="ARBA00049183"/>
    </source>
</evidence>
<dbReference type="Gene3D" id="3.40.50.11720">
    <property type="entry name" value="3-Deoxy-D-manno-octulosonic-acid transferase, N-terminal domain"/>
    <property type="match status" value="1"/>
</dbReference>
<keyword evidence="5 10" id="KW-0808">Transferase</keyword>
<protein>
    <recommendedName>
        <fullName evidence="4 10">3-deoxy-D-manno-octulosonic acid transferase</fullName>
        <shortName evidence="10">Kdo transferase</shortName>
        <ecNumber evidence="3 10">2.4.99.12</ecNumber>
    </recommendedName>
    <alternativeName>
        <fullName evidence="6 10">Lipid IV(A) 3-deoxy-D-manno-octulosonic acid transferase</fullName>
    </alternativeName>
</protein>
<evidence type="ECO:0000256" key="9">
    <source>
        <dbReference type="PIRSR" id="PIRSR639901-2"/>
    </source>
</evidence>
<evidence type="ECO:0000256" key="6">
    <source>
        <dbReference type="ARBA" id="ARBA00031445"/>
    </source>
</evidence>
<proteinExistence type="inferred from homology"/>
<organism evidence="12 13">
    <name type="scientific">Actibacterium lipolyticum</name>
    <dbReference type="NCBI Taxonomy" id="1524263"/>
    <lineage>
        <taxon>Bacteria</taxon>
        <taxon>Pseudomonadati</taxon>
        <taxon>Pseudomonadota</taxon>
        <taxon>Alphaproteobacteria</taxon>
        <taxon>Rhodobacterales</taxon>
        <taxon>Roseobacteraceae</taxon>
        <taxon>Actibacterium</taxon>
    </lineage>
</organism>
<evidence type="ECO:0000256" key="1">
    <source>
        <dbReference type="ARBA" id="ARBA00003394"/>
    </source>
</evidence>
<keyword evidence="10" id="KW-1003">Cell membrane</keyword>
<feature type="active site" description="Proton acceptor" evidence="8">
    <location>
        <position position="64"/>
    </location>
</feature>
<evidence type="ECO:0000256" key="3">
    <source>
        <dbReference type="ARBA" id="ARBA00012621"/>
    </source>
</evidence>
<dbReference type="RefSeq" id="WP_093967550.1">
    <property type="nucleotide sequence ID" value="NZ_FXYE01000002.1"/>
</dbReference>
<evidence type="ECO:0000313" key="12">
    <source>
        <dbReference type="EMBL" id="SMX43833.1"/>
    </source>
</evidence>
<comment type="similarity">
    <text evidence="10">Belongs to the glycosyltransferase group 1 family.</text>
</comment>
<sequence>MNFTKKADARVFLYRFLLTLAAPFFAIRLLLRGGIANLSERLASEQGSAHRGAVFWVHAASNGELTAARPLIKALLDRDRGLRIIITCNSDTGKALAQDWKLARVSVRLAPLDYGFAVRRFIANWQPDALILIENELWPNRMVAMQELSRPVIVLSGRMSEKSARVWKKLPSLAREVVGTITYLSAQDRASRDRFIELGVPTAKIGPVLNLKTQGLRGAFDAEEKFHLSQVFPHDRTLLAASTHDGEEKLILRGFKDALAERPDLRLIIAPRHPRRSEELQDILFKFRLTFATRSKGDAPSAETQVYLADTLGEMPLWYELCSMTFVGGSLAPVGGHTPLEPAAHHSMVLHGTNLENFAEIYASFEKAGASRRISGANDLRDILLTLSKEDRDKTVKAADAVLDKLKDDTTLAPLLDRMAKLTSDANLRR</sequence>
<evidence type="ECO:0000259" key="11">
    <source>
        <dbReference type="Pfam" id="PF04413"/>
    </source>
</evidence>
<feature type="site" description="Transition state stabilizer" evidence="9">
    <location>
        <position position="134"/>
    </location>
</feature>
<dbReference type="EMBL" id="FXYE01000002">
    <property type="protein sequence ID" value="SMX43833.1"/>
    <property type="molecule type" value="Genomic_DNA"/>
</dbReference>